<evidence type="ECO:0000313" key="2">
    <source>
        <dbReference type="Proteomes" id="UP000553343"/>
    </source>
</evidence>
<protein>
    <recommendedName>
        <fullName evidence="3">Phosphate ABC transporter substrate-binding protein</fullName>
    </recommendedName>
</protein>
<keyword evidence="2" id="KW-1185">Reference proteome</keyword>
<proteinExistence type="predicted"/>
<reference evidence="1 2" key="1">
    <citation type="submission" date="2020-06" db="EMBL/GenBank/DDBJ databases">
        <title>High-quality draft genome of sulfate reducer Desulfobacter latus type strain AcrS2 isolated from marine sediment.</title>
        <authorList>
            <person name="Hoppe M."/>
            <person name="Larsen C.K."/>
            <person name="Marshall I.P.G."/>
            <person name="Schramm A."/>
            <person name="Marietou A.G."/>
        </authorList>
    </citation>
    <scope>NUCLEOTIDE SEQUENCE [LARGE SCALE GENOMIC DNA]</scope>
    <source>
        <strain evidence="1 2">AcRS2</strain>
    </source>
</reference>
<name>A0A850SXK1_9BACT</name>
<organism evidence="1 2">
    <name type="scientific">Desulfobacter latus</name>
    <dbReference type="NCBI Taxonomy" id="2292"/>
    <lineage>
        <taxon>Bacteria</taxon>
        <taxon>Pseudomonadati</taxon>
        <taxon>Thermodesulfobacteriota</taxon>
        <taxon>Desulfobacteria</taxon>
        <taxon>Desulfobacterales</taxon>
        <taxon>Desulfobacteraceae</taxon>
        <taxon>Desulfobacter</taxon>
    </lineage>
</organism>
<accession>A0A850SXK1</accession>
<dbReference type="Proteomes" id="UP000553343">
    <property type="component" value="Unassembled WGS sequence"/>
</dbReference>
<sequence>MANTTVSASDLVVIVHPDNPMTRISQKDVSDMFLGRQRTFPTGDPALVLEANRNSSIRETFFLRLNGMTLKRLNAYWARLQFSGNVQPPPEMENSQAVLAAVRRHQNAIGYIDAGILDDTVKSVLRLKE</sequence>
<evidence type="ECO:0000313" key="1">
    <source>
        <dbReference type="EMBL" id="NWH05879.1"/>
    </source>
</evidence>
<gene>
    <name evidence="1" type="ORF">HXW94_12925</name>
</gene>
<comment type="caution">
    <text evidence="1">The sequence shown here is derived from an EMBL/GenBank/DDBJ whole genome shotgun (WGS) entry which is preliminary data.</text>
</comment>
<evidence type="ECO:0008006" key="3">
    <source>
        <dbReference type="Google" id="ProtNLM"/>
    </source>
</evidence>
<dbReference type="SUPFAM" id="SSF53850">
    <property type="entry name" value="Periplasmic binding protein-like II"/>
    <property type="match status" value="1"/>
</dbReference>
<dbReference type="RefSeq" id="WP_178367332.1">
    <property type="nucleotide sequence ID" value="NZ_JACADJ010000049.1"/>
</dbReference>
<dbReference type="AlphaFoldDB" id="A0A850SXK1"/>
<dbReference type="Gene3D" id="3.40.190.10">
    <property type="entry name" value="Periplasmic binding protein-like II"/>
    <property type="match status" value="1"/>
</dbReference>
<dbReference type="EMBL" id="JACADJ010000049">
    <property type="protein sequence ID" value="NWH05879.1"/>
    <property type="molecule type" value="Genomic_DNA"/>
</dbReference>